<evidence type="ECO:0000256" key="1">
    <source>
        <dbReference type="SAM" id="MobiDB-lite"/>
    </source>
</evidence>
<dbReference type="GO" id="GO:0005829">
    <property type="term" value="C:cytosol"/>
    <property type="evidence" value="ECO:0007669"/>
    <property type="project" value="TreeGrafter"/>
</dbReference>
<dbReference type="PANTHER" id="PTHR10997">
    <property type="entry name" value="IMPORTIN-7, 8, 11"/>
    <property type="match status" value="1"/>
</dbReference>
<name>A0A2N9E6F0_FAGSY</name>
<evidence type="ECO:0008006" key="3">
    <source>
        <dbReference type="Google" id="ProtNLM"/>
    </source>
</evidence>
<dbReference type="GO" id="GO:0006611">
    <property type="term" value="P:protein export from nucleus"/>
    <property type="evidence" value="ECO:0007669"/>
    <property type="project" value="TreeGrafter"/>
</dbReference>
<dbReference type="GO" id="GO:0005049">
    <property type="term" value="F:nuclear export signal receptor activity"/>
    <property type="evidence" value="ECO:0007669"/>
    <property type="project" value="TreeGrafter"/>
</dbReference>
<accession>A0A2N9E6F0</accession>
<dbReference type="InterPro" id="IPR011989">
    <property type="entry name" value="ARM-like"/>
</dbReference>
<feature type="region of interest" description="Disordered" evidence="1">
    <location>
        <begin position="1003"/>
        <end position="1046"/>
    </location>
</feature>
<dbReference type="SUPFAM" id="SSF48371">
    <property type="entry name" value="ARM repeat"/>
    <property type="match status" value="1"/>
</dbReference>
<dbReference type="InterPro" id="IPR016024">
    <property type="entry name" value="ARM-type_fold"/>
</dbReference>
<dbReference type="Gene3D" id="1.25.10.10">
    <property type="entry name" value="Leucine-rich Repeat Variant"/>
    <property type="match status" value="2"/>
</dbReference>
<dbReference type="EMBL" id="OIVN01000113">
    <property type="protein sequence ID" value="SPC74526.1"/>
    <property type="molecule type" value="Genomic_DNA"/>
</dbReference>
<reference evidence="2" key="1">
    <citation type="submission" date="2018-02" db="EMBL/GenBank/DDBJ databases">
        <authorList>
            <person name="Cohen D.B."/>
            <person name="Kent A.D."/>
        </authorList>
    </citation>
    <scope>NUCLEOTIDE SEQUENCE</scope>
</reference>
<evidence type="ECO:0000313" key="2">
    <source>
        <dbReference type="EMBL" id="SPC74526.1"/>
    </source>
</evidence>
<dbReference type="PANTHER" id="PTHR10997:SF29">
    <property type="entry name" value="ARM REPEAT SUPERFAMILY PROTEIN"/>
    <property type="match status" value="1"/>
</dbReference>
<feature type="compositionally biased region" description="Acidic residues" evidence="1">
    <location>
        <begin position="1006"/>
        <end position="1046"/>
    </location>
</feature>
<organism evidence="2">
    <name type="scientific">Fagus sylvatica</name>
    <name type="common">Beechnut</name>
    <dbReference type="NCBI Taxonomy" id="28930"/>
    <lineage>
        <taxon>Eukaryota</taxon>
        <taxon>Viridiplantae</taxon>
        <taxon>Streptophyta</taxon>
        <taxon>Embryophyta</taxon>
        <taxon>Tracheophyta</taxon>
        <taxon>Spermatophyta</taxon>
        <taxon>Magnoliopsida</taxon>
        <taxon>eudicotyledons</taxon>
        <taxon>Gunneridae</taxon>
        <taxon>Pentapetalae</taxon>
        <taxon>rosids</taxon>
        <taxon>fabids</taxon>
        <taxon>Fagales</taxon>
        <taxon>Fagaceae</taxon>
        <taxon>Fagus</taxon>
    </lineage>
</organism>
<gene>
    <name evidence="2" type="ORF">FSB_LOCUS2408</name>
</gene>
<proteinExistence type="predicted"/>
<dbReference type="GO" id="GO:0005635">
    <property type="term" value="C:nuclear envelope"/>
    <property type="evidence" value="ECO:0007669"/>
    <property type="project" value="TreeGrafter"/>
</dbReference>
<protein>
    <recommendedName>
        <fullName evidence="3">Importin N-terminal domain-containing protein</fullName>
    </recommendedName>
</protein>
<dbReference type="AlphaFoldDB" id="A0A2N9E6F0"/>
<sequence length="1133" mass="126090">MELAQIASYSTTHSAPIATPSVPLRKLSIASLSAPTSLSLSSPSPPAYSVLYYLRCQTWLEIQIDRVWLLQKCGENQGQKVAAATYLKNFTRRSINDDGTLSKVSKEFKDQLLRALLQVEPAVLKVLVEAFRIIVVAEFVKQNSWPELVPDLLSAIQNSNLISNGADCKWNTINALTVLHALLRPFQYFLNPTVAKEPVPPQLELIAKEFLVPLLALFHQLVEKALATHDRTEMEMEKILVTICKCIYFAVRSYMPSTLAPLLPSFCRDLISILGSLSFDCAVTMEDGYLMRLKTGKRCLLIFCALVTRHRKCSDKLMPDIINCVLNVVKYSKNISELDFLSERIVSLAFDVISHVLETGPGWRLVSPHFTFLLDSAIFPALVMNEKDISEWEEDADEYIRKNLPSDLDGISGWREDLFTARKSAINLLGVISMSKGPPMGTSSNGSSSSKRKKGEKNKRYDQHRFMGELFVLPFFSKFPIPSDANASQTRIINDYFGVLMAYGGLQDFLREQGPSYVTTLIRTRVLPLYTISVCLPYLVATANWILGELAPCLPEEMSADVYSSLLKALAMPDKGDTSCYPVRVSAAGAIAALIENDYAPPEWLPLLKGVIGRISNEDEESSFLFQLLSSVVEAGDENVVVHIPYIVSSLVGAISKWIPANLEPWPQVVERGFSALAVMAQSWENLMPEELEQNESSKKWASGRATIGRAFSALLQQAWLSPICQLAFALLVAFHGQDKEGEVSASPSCIDDSSALLLSIMLSVTGSNVLLELKVSELLLVWADLIADWHAWEESEDLSVFDCIKEVVNLHCKYGLKNFLVRRMPSPPAPPVPQRSIIEGISVFVSEAILQYPSATWRACSCVHALLHVPSYSFETDGVKQSLVIAFSQAAFSRFREIRSKPSSLWKPLLLALSSCYLCYPDVVEGILEKGENGGFAIWASALGFLLTSSFESRLSATSEIKLIVMALAQVVERLLGLEKASGGLLHDCFTSLLEASVRLKEVQEEKEEDEDDEQDEDDDGDDDEESEDYDEESEAEEHEETEEEFLDRYAKAAVALENGIVIEEGDEEDQDHDTELGSLEEVDHQRVVLSLIEKYHQLLIQGQALPLQLISSFLNAYPECSLFFQQSSQVK</sequence>
<dbReference type="GO" id="GO:0006606">
    <property type="term" value="P:protein import into nucleus"/>
    <property type="evidence" value="ECO:0007669"/>
    <property type="project" value="TreeGrafter"/>
</dbReference>
<feature type="region of interest" description="Disordered" evidence="1">
    <location>
        <begin position="437"/>
        <end position="458"/>
    </location>
</feature>